<dbReference type="InterPro" id="IPR032675">
    <property type="entry name" value="LRR_dom_sf"/>
</dbReference>
<gene>
    <name evidence="1" type="ORF">TresaDRAFT_1051</name>
</gene>
<dbReference type="Pfam" id="PF13306">
    <property type="entry name" value="LRR_5"/>
    <property type="match status" value="3"/>
</dbReference>
<dbReference type="Proteomes" id="UP000003571">
    <property type="component" value="Unassembled WGS sequence"/>
</dbReference>
<dbReference type="EMBL" id="AGRW01000047">
    <property type="protein sequence ID" value="EIC01762.1"/>
    <property type="molecule type" value="Genomic_DNA"/>
</dbReference>
<dbReference type="AlphaFoldDB" id="H7EL37"/>
<proteinExistence type="predicted"/>
<evidence type="ECO:0000313" key="1">
    <source>
        <dbReference type="EMBL" id="EIC01762.1"/>
    </source>
</evidence>
<sequence length="744" mass="80729">MASEEDVLTIEDGVVTACKEDAERIVIPAGVTRLGSGFSASEKLKEVVFEGTMAEWENIKYSYKVFIYGDVKCVKCADGEVKKSVYIVSGDAVQLCIDRNVKNVTVEGVKKINPRVFRQSEVLEHLVIGEGVTEIGDGAFLHCSSLKSVSLPSTLKKIGKDAFDECYSVEKIESASPLFKFDEEKSTLYYVHPKKERQPILSLKKELHKVPESFLTIENGVVTKCHESAVSVVIPDGVTAIGENAFNKCESLKSVVIPESVREIGKCAFHYCEALESVVIPKGVTAIGNCAFANCTRLKEVVIPEGVTEISYCAFEKCSALEEVTIPESVTSIVAAAFNNCSSLKSVVIPNGVKQIESWTFKNCASLEQVTIPEGVVQIGMEAFCCCSSLKSIVLPNSLTAIGEQAFDNCTSLSSVTFGDKITEIAPFSFMRCESLKSIEIPSTVSEIGVGVFADCTALSGIVIPEGVTKIGKNAFYKCTALSSIEIPSTMAKIEKDAFEDCEAVEKIVSKSPMFPFNEKTRKLYAVTKTTKNAILSLGKDIAKQAKIDEVQNASASAVLESILSEHKSKNKVVRGEKSASLLIKASFGGIEILLLDSKVQKWMKTLPSLLDLAATGADAFALKKFADENALEDKSRKYLTISKNDSVSRKKKLKPVYFFIPDGVTSIEGRTFSFTETLKFTAIPSTVTEIGGTAFEECTFLTEIAFGGTVAQWNAVKKGKSWCKGIGAKSVQCTDGEVEIEVY</sequence>
<accession>H7EL37</accession>
<dbReference type="PANTHER" id="PTHR45661">
    <property type="entry name" value="SURFACE ANTIGEN"/>
    <property type="match status" value="1"/>
</dbReference>
<dbReference type="InterPro" id="IPR026906">
    <property type="entry name" value="LRR_5"/>
</dbReference>
<dbReference type="PATRIC" id="fig|907348.3.peg.1619"/>
<name>H7EL37_9SPIR</name>
<protein>
    <recommendedName>
        <fullName evidence="3">Surface antigen BspA</fullName>
    </recommendedName>
</protein>
<dbReference type="InterPro" id="IPR053139">
    <property type="entry name" value="Surface_bspA-like"/>
</dbReference>
<dbReference type="STRING" id="907348.TresaDRAFT_1051"/>
<evidence type="ECO:0000313" key="2">
    <source>
        <dbReference type="Proteomes" id="UP000003571"/>
    </source>
</evidence>
<dbReference type="Gene3D" id="3.40.50.12480">
    <property type="match status" value="1"/>
</dbReference>
<organism evidence="1 2">
    <name type="scientific">Treponema saccharophilum DSM 2985</name>
    <dbReference type="NCBI Taxonomy" id="907348"/>
    <lineage>
        <taxon>Bacteria</taxon>
        <taxon>Pseudomonadati</taxon>
        <taxon>Spirochaetota</taxon>
        <taxon>Spirochaetia</taxon>
        <taxon>Spirochaetales</taxon>
        <taxon>Treponemataceae</taxon>
        <taxon>Treponema</taxon>
    </lineage>
</organism>
<comment type="caution">
    <text evidence="1">The sequence shown here is derived from an EMBL/GenBank/DDBJ whole genome shotgun (WGS) entry which is preliminary data.</text>
</comment>
<dbReference type="Gene3D" id="3.80.10.10">
    <property type="entry name" value="Ribonuclease Inhibitor"/>
    <property type="match status" value="5"/>
</dbReference>
<dbReference type="SUPFAM" id="SSF52058">
    <property type="entry name" value="L domain-like"/>
    <property type="match status" value="1"/>
</dbReference>
<reference evidence="1 2" key="1">
    <citation type="submission" date="2011-09" db="EMBL/GenBank/DDBJ databases">
        <title>The draft genome of Treponema saccharophilum DSM 2985.</title>
        <authorList>
            <consortium name="US DOE Joint Genome Institute (JGI-PGF)"/>
            <person name="Lucas S."/>
            <person name="Copeland A."/>
            <person name="Lapidus A."/>
            <person name="Glavina del Rio T."/>
            <person name="Dalin E."/>
            <person name="Tice H."/>
            <person name="Bruce D."/>
            <person name="Goodwin L."/>
            <person name="Pitluck S."/>
            <person name="Peters L."/>
            <person name="Kyrpides N."/>
            <person name="Mavromatis K."/>
            <person name="Ivanova N."/>
            <person name="Markowitz V."/>
            <person name="Cheng J.-F."/>
            <person name="Hugenholtz P."/>
            <person name="Woyke T."/>
            <person name="Wu D."/>
            <person name="Gronow S."/>
            <person name="Wellnitz S."/>
            <person name="Brambilla E."/>
            <person name="Klenk H.-P."/>
            <person name="Eisen J.A."/>
        </authorList>
    </citation>
    <scope>NUCLEOTIDE SEQUENCE [LARGE SCALE GENOMIC DNA]</scope>
    <source>
        <strain evidence="1 2">DSM 2985</strain>
    </source>
</reference>
<dbReference type="eggNOG" id="COG5492">
    <property type="taxonomic scope" value="Bacteria"/>
</dbReference>
<dbReference type="PANTHER" id="PTHR45661:SF3">
    <property type="entry name" value="IG-LIKE DOMAIN-CONTAINING PROTEIN"/>
    <property type="match status" value="1"/>
</dbReference>
<evidence type="ECO:0008006" key="3">
    <source>
        <dbReference type="Google" id="ProtNLM"/>
    </source>
</evidence>
<keyword evidence="2" id="KW-1185">Reference proteome</keyword>